<dbReference type="NCBIfam" id="TIGR00017">
    <property type="entry name" value="cmk"/>
    <property type="match status" value="1"/>
</dbReference>
<evidence type="ECO:0000256" key="9">
    <source>
        <dbReference type="HAMAP-Rule" id="MF_00238"/>
    </source>
</evidence>
<dbReference type="InterPro" id="IPR011994">
    <property type="entry name" value="Cytidylate_kinase_dom"/>
</dbReference>
<evidence type="ECO:0000259" key="10">
    <source>
        <dbReference type="Pfam" id="PF02224"/>
    </source>
</evidence>
<dbReference type="PANTHER" id="PTHR21299">
    <property type="entry name" value="CYTIDYLATE KINASE/PANTOATE-BETA-ALANINE LIGASE"/>
    <property type="match status" value="1"/>
</dbReference>
<keyword evidence="6 9" id="KW-0067">ATP-binding</keyword>
<comment type="catalytic activity">
    <reaction evidence="7 9">
        <text>dCMP + ATP = dCDP + ADP</text>
        <dbReference type="Rhea" id="RHEA:25094"/>
        <dbReference type="ChEBI" id="CHEBI:30616"/>
        <dbReference type="ChEBI" id="CHEBI:57566"/>
        <dbReference type="ChEBI" id="CHEBI:58593"/>
        <dbReference type="ChEBI" id="CHEBI:456216"/>
        <dbReference type="EC" id="2.7.4.25"/>
    </reaction>
</comment>
<evidence type="ECO:0000256" key="3">
    <source>
        <dbReference type="ARBA" id="ARBA00022679"/>
    </source>
</evidence>
<gene>
    <name evidence="9 11" type="primary">cmk</name>
    <name evidence="11" type="ORF">ACFSUB_03005</name>
</gene>
<keyword evidence="3 9" id="KW-0808">Transferase</keyword>
<comment type="subcellular location">
    <subcellularLocation>
        <location evidence="9">Cytoplasm</location>
    </subcellularLocation>
</comment>
<dbReference type="Gene3D" id="3.40.50.300">
    <property type="entry name" value="P-loop containing nucleotide triphosphate hydrolases"/>
    <property type="match status" value="1"/>
</dbReference>
<dbReference type="Pfam" id="PF02224">
    <property type="entry name" value="Cytidylate_kin"/>
    <property type="match status" value="1"/>
</dbReference>
<dbReference type="EC" id="2.7.4.25" evidence="9"/>
<evidence type="ECO:0000256" key="5">
    <source>
        <dbReference type="ARBA" id="ARBA00022777"/>
    </source>
</evidence>
<dbReference type="EMBL" id="JBHUML010000002">
    <property type="protein sequence ID" value="MFD2704420.1"/>
    <property type="molecule type" value="Genomic_DNA"/>
</dbReference>
<dbReference type="RefSeq" id="WP_380711696.1">
    <property type="nucleotide sequence ID" value="NZ_JBHUML010000002.1"/>
</dbReference>
<evidence type="ECO:0000256" key="4">
    <source>
        <dbReference type="ARBA" id="ARBA00022741"/>
    </source>
</evidence>
<organism evidence="11 12">
    <name type="scientific">Salibacterium lacus</name>
    <dbReference type="NCBI Taxonomy" id="1898109"/>
    <lineage>
        <taxon>Bacteria</taxon>
        <taxon>Bacillati</taxon>
        <taxon>Bacillota</taxon>
        <taxon>Bacilli</taxon>
        <taxon>Bacillales</taxon>
        <taxon>Bacillaceae</taxon>
    </lineage>
</organism>
<keyword evidence="12" id="KW-1185">Reference proteome</keyword>
<evidence type="ECO:0000256" key="2">
    <source>
        <dbReference type="ARBA" id="ARBA00022490"/>
    </source>
</evidence>
<dbReference type="InterPro" id="IPR003136">
    <property type="entry name" value="Cytidylate_kin"/>
</dbReference>
<proteinExistence type="inferred from homology"/>
<comment type="catalytic activity">
    <reaction evidence="8 9">
        <text>CMP + ATP = CDP + ADP</text>
        <dbReference type="Rhea" id="RHEA:11600"/>
        <dbReference type="ChEBI" id="CHEBI:30616"/>
        <dbReference type="ChEBI" id="CHEBI:58069"/>
        <dbReference type="ChEBI" id="CHEBI:60377"/>
        <dbReference type="ChEBI" id="CHEBI:456216"/>
        <dbReference type="EC" id="2.7.4.25"/>
    </reaction>
</comment>
<name>A0ABW5T0K5_9BACI</name>
<feature type="binding site" evidence="9">
    <location>
        <begin position="10"/>
        <end position="18"/>
    </location>
    <ligand>
        <name>ATP</name>
        <dbReference type="ChEBI" id="CHEBI:30616"/>
    </ligand>
</feature>
<feature type="domain" description="Cytidylate kinase" evidence="10">
    <location>
        <begin position="6"/>
        <end position="218"/>
    </location>
</feature>
<evidence type="ECO:0000313" key="12">
    <source>
        <dbReference type="Proteomes" id="UP001597520"/>
    </source>
</evidence>
<keyword evidence="2 9" id="KW-0963">Cytoplasm</keyword>
<evidence type="ECO:0000313" key="11">
    <source>
        <dbReference type="EMBL" id="MFD2704420.1"/>
    </source>
</evidence>
<dbReference type="PANTHER" id="PTHR21299:SF2">
    <property type="entry name" value="CYTIDYLATE KINASE"/>
    <property type="match status" value="1"/>
</dbReference>
<protein>
    <recommendedName>
        <fullName evidence="9">Cytidylate kinase</fullName>
        <shortName evidence="9">CK</shortName>
        <ecNumber evidence="9">2.7.4.25</ecNumber>
    </recommendedName>
    <alternativeName>
        <fullName evidence="9">Cytidine monophosphate kinase</fullName>
        <shortName evidence="9">CMP kinase</shortName>
    </alternativeName>
</protein>
<reference evidence="12" key="1">
    <citation type="journal article" date="2019" name="Int. J. Syst. Evol. Microbiol.">
        <title>The Global Catalogue of Microorganisms (GCM) 10K type strain sequencing project: providing services to taxonomists for standard genome sequencing and annotation.</title>
        <authorList>
            <consortium name="The Broad Institute Genomics Platform"/>
            <consortium name="The Broad Institute Genome Sequencing Center for Infectious Disease"/>
            <person name="Wu L."/>
            <person name="Ma J."/>
        </authorList>
    </citation>
    <scope>NUCLEOTIDE SEQUENCE [LARGE SCALE GENOMIC DNA]</scope>
    <source>
        <strain evidence="12">KCTC 33792</strain>
    </source>
</reference>
<dbReference type="SUPFAM" id="SSF52540">
    <property type="entry name" value="P-loop containing nucleoside triphosphate hydrolases"/>
    <property type="match status" value="1"/>
</dbReference>
<comment type="caution">
    <text evidence="11">The sequence shown here is derived from an EMBL/GenBank/DDBJ whole genome shotgun (WGS) entry which is preliminary data.</text>
</comment>
<accession>A0ABW5T0K5</accession>
<dbReference type="InterPro" id="IPR027417">
    <property type="entry name" value="P-loop_NTPase"/>
</dbReference>
<keyword evidence="5 9" id="KW-0418">Kinase</keyword>
<dbReference type="HAMAP" id="MF_00238">
    <property type="entry name" value="Cytidyl_kinase_type1"/>
    <property type="match status" value="1"/>
</dbReference>
<evidence type="ECO:0000256" key="6">
    <source>
        <dbReference type="ARBA" id="ARBA00022840"/>
    </source>
</evidence>
<dbReference type="GO" id="GO:0016301">
    <property type="term" value="F:kinase activity"/>
    <property type="evidence" value="ECO:0007669"/>
    <property type="project" value="UniProtKB-KW"/>
</dbReference>
<dbReference type="Proteomes" id="UP001597520">
    <property type="component" value="Unassembled WGS sequence"/>
</dbReference>
<keyword evidence="4 9" id="KW-0547">Nucleotide-binding</keyword>
<evidence type="ECO:0000256" key="8">
    <source>
        <dbReference type="ARBA" id="ARBA00048478"/>
    </source>
</evidence>
<comment type="similarity">
    <text evidence="1 9">Belongs to the cytidylate kinase family. Type 1 subfamily.</text>
</comment>
<sequence length="225" mass="24657">MNKINIAIDGPAGAGKSTVARTAASQLQYVYIDTGAMYRALTWNVIHHNVDIKDEEGISALLKKTDIELFPSPDGNRVFVDGEEVTSAIRSNDVTAAVSDVSAHEEVRRQMVKKQQELAQNRGAVLDGRDIGTTVLPDAELKVFLSASVEERARRRHLENVEKGISSDLQMMMKDIQIRDEKDAGRDISPLVQADDAVMVDTTDLSAEEAAAEICELAGERIHEV</sequence>
<evidence type="ECO:0000256" key="7">
    <source>
        <dbReference type="ARBA" id="ARBA00047615"/>
    </source>
</evidence>
<evidence type="ECO:0000256" key="1">
    <source>
        <dbReference type="ARBA" id="ARBA00009427"/>
    </source>
</evidence>
<dbReference type="CDD" id="cd02020">
    <property type="entry name" value="CMPK"/>
    <property type="match status" value="1"/>
</dbReference>